<name>A0ABP9FH80_9GAMM</name>
<dbReference type="Gene3D" id="3.40.50.300">
    <property type="entry name" value="P-loop containing nucleotide triphosphate hydrolases"/>
    <property type="match status" value="1"/>
</dbReference>
<dbReference type="InterPro" id="IPR050678">
    <property type="entry name" value="DNA_Partitioning_ATPase"/>
</dbReference>
<keyword evidence="3" id="KW-1185">Reference proteome</keyword>
<evidence type="ECO:0000313" key="3">
    <source>
        <dbReference type="Proteomes" id="UP001499988"/>
    </source>
</evidence>
<dbReference type="Pfam" id="PF01656">
    <property type="entry name" value="CbiA"/>
    <property type="match status" value="1"/>
</dbReference>
<protein>
    <submittedName>
        <fullName evidence="2">ParA family protein</fullName>
    </submittedName>
</protein>
<accession>A0ABP9FH80</accession>
<dbReference type="InterPro" id="IPR027417">
    <property type="entry name" value="P-loop_NTPase"/>
</dbReference>
<dbReference type="SUPFAM" id="SSF52540">
    <property type="entry name" value="P-loop containing nucleoside triphosphate hydrolases"/>
    <property type="match status" value="1"/>
</dbReference>
<sequence length="222" mass="24846">MSTLAYATSVTPPHAGLISLKAYRGPKILLLNNKGGVGKSTLTTQLLLRLQQRGQHPALVDFDPQCSSLQWAEQHGAIWAVDDDARRAPLESMRLRVPANASCVLMDSPANLTPELLVRVLRYADKILLPSQANPMDVRALGRFLPELLFHPMYRSRQPKIGVVANRVQDGSQTELLKRFLTHLDMPLLAELPERSQYQQDHAASKLSDNGVWARLLEWLDQ</sequence>
<gene>
    <name evidence="2" type="ORF">GCM10023333_39500</name>
</gene>
<dbReference type="CDD" id="cd02042">
    <property type="entry name" value="ParAB_family"/>
    <property type="match status" value="1"/>
</dbReference>
<dbReference type="RefSeq" id="WP_345337230.1">
    <property type="nucleotide sequence ID" value="NZ_BAABJZ010000105.1"/>
</dbReference>
<reference evidence="3" key="1">
    <citation type="journal article" date="2019" name="Int. J. Syst. Evol. Microbiol.">
        <title>The Global Catalogue of Microorganisms (GCM) 10K type strain sequencing project: providing services to taxonomists for standard genome sequencing and annotation.</title>
        <authorList>
            <consortium name="The Broad Institute Genomics Platform"/>
            <consortium name="The Broad Institute Genome Sequencing Center for Infectious Disease"/>
            <person name="Wu L."/>
            <person name="Ma J."/>
        </authorList>
    </citation>
    <scope>NUCLEOTIDE SEQUENCE [LARGE SCALE GENOMIC DNA]</scope>
    <source>
        <strain evidence="3">JCM 18401</strain>
    </source>
</reference>
<feature type="domain" description="CobQ/CobB/MinD/ParA nucleotide binding" evidence="1">
    <location>
        <begin position="28"/>
        <end position="198"/>
    </location>
</feature>
<dbReference type="EMBL" id="BAABJZ010000105">
    <property type="protein sequence ID" value="GAA4901536.1"/>
    <property type="molecule type" value="Genomic_DNA"/>
</dbReference>
<evidence type="ECO:0000313" key="2">
    <source>
        <dbReference type="EMBL" id="GAA4901536.1"/>
    </source>
</evidence>
<organism evidence="2 3">
    <name type="scientific">Ferrimonas pelagia</name>
    <dbReference type="NCBI Taxonomy" id="1177826"/>
    <lineage>
        <taxon>Bacteria</taxon>
        <taxon>Pseudomonadati</taxon>
        <taxon>Pseudomonadota</taxon>
        <taxon>Gammaproteobacteria</taxon>
        <taxon>Alteromonadales</taxon>
        <taxon>Ferrimonadaceae</taxon>
        <taxon>Ferrimonas</taxon>
    </lineage>
</organism>
<dbReference type="InterPro" id="IPR002586">
    <property type="entry name" value="CobQ/CobB/MinD/ParA_Nub-bd_dom"/>
</dbReference>
<evidence type="ECO:0000259" key="1">
    <source>
        <dbReference type="Pfam" id="PF01656"/>
    </source>
</evidence>
<dbReference type="PANTHER" id="PTHR13696:SF96">
    <property type="entry name" value="COBQ_COBB_MIND_PARA NUCLEOTIDE BINDING DOMAIN-CONTAINING PROTEIN"/>
    <property type="match status" value="1"/>
</dbReference>
<proteinExistence type="predicted"/>
<dbReference type="PANTHER" id="PTHR13696">
    <property type="entry name" value="P-LOOP CONTAINING NUCLEOSIDE TRIPHOSPHATE HYDROLASE"/>
    <property type="match status" value="1"/>
</dbReference>
<dbReference type="Proteomes" id="UP001499988">
    <property type="component" value="Unassembled WGS sequence"/>
</dbReference>
<comment type="caution">
    <text evidence="2">The sequence shown here is derived from an EMBL/GenBank/DDBJ whole genome shotgun (WGS) entry which is preliminary data.</text>
</comment>